<keyword evidence="6" id="KW-0732">Signal</keyword>
<dbReference type="RefSeq" id="WP_087644754.1">
    <property type="nucleotide sequence ID" value="NZ_FCON02000023.1"/>
</dbReference>
<dbReference type="OrthoDB" id="8909229at2"/>
<dbReference type="AlphaFoldDB" id="A0A158IC95"/>
<feature type="chain" id="PRO_5011116715" description="Flagellar hook-basal body complex protein FliE" evidence="6">
    <location>
        <begin position="23"/>
        <end position="122"/>
    </location>
</feature>
<dbReference type="PANTHER" id="PTHR34653">
    <property type="match status" value="1"/>
</dbReference>
<accession>A0A158IC95</accession>
<evidence type="ECO:0000256" key="3">
    <source>
        <dbReference type="ARBA" id="ARBA00023143"/>
    </source>
</evidence>
<evidence type="ECO:0000313" key="7">
    <source>
        <dbReference type="EMBL" id="SAL54176.1"/>
    </source>
</evidence>
<dbReference type="NCBIfam" id="TIGR00205">
    <property type="entry name" value="fliE"/>
    <property type="match status" value="1"/>
</dbReference>
<dbReference type="EMBL" id="FCON02000023">
    <property type="protein sequence ID" value="SAL54176.1"/>
    <property type="molecule type" value="Genomic_DNA"/>
</dbReference>
<keyword evidence="7" id="KW-0969">Cilium</keyword>
<dbReference type="HAMAP" id="MF_00724">
    <property type="entry name" value="FliE"/>
    <property type="match status" value="1"/>
</dbReference>
<keyword evidence="7" id="KW-0282">Flagellum</keyword>
<dbReference type="GO" id="GO:0003774">
    <property type="term" value="F:cytoskeletal motor activity"/>
    <property type="evidence" value="ECO:0007669"/>
    <property type="project" value="InterPro"/>
</dbReference>
<evidence type="ECO:0000313" key="8">
    <source>
        <dbReference type="Proteomes" id="UP000054770"/>
    </source>
</evidence>
<organism evidence="7 8">
    <name type="scientific">Caballeronia choica</name>
    <dbReference type="NCBI Taxonomy" id="326476"/>
    <lineage>
        <taxon>Bacteria</taxon>
        <taxon>Pseudomonadati</taxon>
        <taxon>Pseudomonadota</taxon>
        <taxon>Betaproteobacteria</taxon>
        <taxon>Burkholderiales</taxon>
        <taxon>Burkholderiaceae</taxon>
        <taxon>Caballeronia</taxon>
    </lineage>
</organism>
<comment type="similarity">
    <text evidence="2 4">Belongs to the FliE family.</text>
</comment>
<dbReference type="GO" id="GO:0005198">
    <property type="term" value="F:structural molecule activity"/>
    <property type="evidence" value="ECO:0007669"/>
    <property type="project" value="UniProtKB-UniRule"/>
</dbReference>
<keyword evidence="7" id="KW-0966">Cell projection</keyword>
<comment type="caution">
    <text evidence="7">The sequence shown here is derived from an EMBL/GenBank/DDBJ whole genome shotgun (WGS) entry which is preliminary data.</text>
</comment>
<gene>
    <name evidence="4" type="primary">fliE</name>
    <name evidence="7" type="ORF">AWB68_02603</name>
</gene>
<dbReference type="Proteomes" id="UP000054770">
    <property type="component" value="Unassembled WGS sequence"/>
</dbReference>
<dbReference type="GO" id="GO:0009425">
    <property type="term" value="C:bacterial-type flagellum basal body"/>
    <property type="evidence" value="ECO:0007669"/>
    <property type="project" value="UniProtKB-SubCell"/>
</dbReference>
<keyword evidence="8" id="KW-1185">Reference proteome</keyword>
<dbReference type="Pfam" id="PF02049">
    <property type="entry name" value="FliE"/>
    <property type="match status" value="1"/>
</dbReference>
<comment type="subcellular location">
    <subcellularLocation>
        <location evidence="1 4">Bacterial flagellum basal body</location>
    </subcellularLocation>
</comment>
<dbReference type="InterPro" id="IPR001624">
    <property type="entry name" value="FliE"/>
</dbReference>
<evidence type="ECO:0000256" key="1">
    <source>
        <dbReference type="ARBA" id="ARBA00004117"/>
    </source>
</evidence>
<protein>
    <recommendedName>
        <fullName evidence="4 5">Flagellar hook-basal body complex protein FliE</fullName>
    </recommendedName>
</protein>
<feature type="signal peptide" evidence="6">
    <location>
        <begin position="1"/>
        <end position="22"/>
    </location>
</feature>
<evidence type="ECO:0000256" key="4">
    <source>
        <dbReference type="HAMAP-Rule" id="MF_00724"/>
    </source>
</evidence>
<evidence type="ECO:0000256" key="6">
    <source>
        <dbReference type="SAM" id="SignalP"/>
    </source>
</evidence>
<name>A0A158IC95_9BURK</name>
<sequence>MNLSINPLGSALAALQSMATQAAGGAGATVATGSVTGGSSGTSSGAVSATSFADALKSSIDKISDNQTKALGEAHAFEVGAPNVSLNDVMVDMQKANVGLQFGLQVRNKLVSAYNDIMQIAV</sequence>
<evidence type="ECO:0000256" key="5">
    <source>
        <dbReference type="NCBIfam" id="TIGR00205"/>
    </source>
</evidence>
<evidence type="ECO:0000256" key="2">
    <source>
        <dbReference type="ARBA" id="ARBA00009272"/>
    </source>
</evidence>
<keyword evidence="3 4" id="KW-0975">Bacterial flagellum</keyword>
<dbReference type="PRINTS" id="PR01006">
    <property type="entry name" value="FLGHOOKFLIE"/>
</dbReference>
<proteinExistence type="inferred from homology"/>
<dbReference type="PANTHER" id="PTHR34653:SF1">
    <property type="entry name" value="FLAGELLAR HOOK-BASAL BODY COMPLEX PROTEIN FLIE"/>
    <property type="match status" value="1"/>
</dbReference>
<reference evidence="7" key="1">
    <citation type="submission" date="2016-01" db="EMBL/GenBank/DDBJ databases">
        <authorList>
            <person name="Peeters C."/>
        </authorList>
    </citation>
    <scope>NUCLEOTIDE SEQUENCE [LARGE SCALE GENOMIC DNA]</scope>
    <source>
        <strain evidence="7">LMG 22940</strain>
    </source>
</reference>
<dbReference type="GO" id="GO:0071973">
    <property type="term" value="P:bacterial-type flagellum-dependent cell motility"/>
    <property type="evidence" value="ECO:0007669"/>
    <property type="project" value="InterPro"/>
</dbReference>